<feature type="domain" description="Glycoside-hydrolase family GH114 TIM-barrel" evidence="4">
    <location>
        <begin position="53"/>
        <end position="287"/>
    </location>
</feature>
<keyword evidence="6" id="KW-1185">Reference proteome</keyword>
<keyword evidence="3" id="KW-0732">Signal</keyword>
<organism evidence="5 6">
    <name type="scientific">Aspergillus candidus</name>
    <dbReference type="NCBI Taxonomy" id="41067"/>
    <lineage>
        <taxon>Eukaryota</taxon>
        <taxon>Fungi</taxon>
        <taxon>Dikarya</taxon>
        <taxon>Ascomycota</taxon>
        <taxon>Pezizomycotina</taxon>
        <taxon>Eurotiomycetes</taxon>
        <taxon>Eurotiomycetidae</taxon>
        <taxon>Eurotiales</taxon>
        <taxon>Aspergillaceae</taxon>
        <taxon>Aspergillus</taxon>
        <taxon>Aspergillus subgen. Circumdati</taxon>
    </lineage>
</organism>
<evidence type="ECO:0000313" key="6">
    <source>
        <dbReference type="Proteomes" id="UP000234585"/>
    </source>
</evidence>
<name>A0A2I2F5Q9_ASPCN</name>
<comment type="catalytic activity">
    <reaction evidence="1">
        <text>Hydrolysis of terminal, non-reducing alpha-D-galactose residues in alpha-D-galactosides, including galactose oligosaccharides, galactomannans and galactolipids.</text>
        <dbReference type="EC" id="3.2.1.22"/>
    </reaction>
</comment>
<protein>
    <recommendedName>
        <fullName evidence="2">alpha-galactosidase</fullName>
        <ecNumber evidence="2">3.2.1.22</ecNumber>
    </recommendedName>
</protein>
<dbReference type="AlphaFoldDB" id="A0A2I2F5Q9"/>
<gene>
    <name evidence="5" type="ORF">BDW47DRAFT_119168</name>
</gene>
<dbReference type="RefSeq" id="XP_024669986.1">
    <property type="nucleotide sequence ID" value="XM_024815318.1"/>
</dbReference>
<dbReference type="EC" id="3.2.1.22" evidence="2"/>
<accession>A0A2I2F5Q9</accession>
<dbReference type="PANTHER" id="PTHR35273">
    <property type="entry name" value="ALPHA-1,4 POLYGALACTOSAMINIDASE, PUTATIVE (AFU_ORTHOLOGUE AFUA_3G07890)-RELATED"/>
    <property type="match status" value="1"/>
</dbReference>
<keyword evidence="5" id="KW-0378">Hydrolase</keyword>
<dbReference type="OrthoDB" id="2108802at2759"/>
<dbReference type="InterPro" id="IPR013785">
    <property type="entry name" value="Aldolase_TIM"/>
</dbReference>
<dbReference type="GeneID" id="36522478"/>
<evidence type="ECO:0000313" key="5">
    <source>
        <dbReference type="EMBL" id="PLB35974.1"/>
    </source>
</evidence>
<sequence>MLPILLLALFLLQAVLALPASAINEDSYDLSTSTHAVRNTPEGIWQPPLGIGWEIVLLSPPTTYDDKIPIYDIDLWDNPKETVDNRHAKRQKVVCYFSAGTWESWRPDAGQFPDEVLGNKLGRWSRGRNVERWLDIRADIVRTAMSARTAKAHEQGCDAVDPDNVDIHDNDNGFPLTAHDSLDYVQWLITESHSRGMAFGLKNAADLLPSLMANVQFAVNEECALKGDCLLYERFVAAGKPVLHIEYPKGDDSNNDSVPVEQMAAACAFMRSHRFSTLIKNMDLDEWVQHCQTGVTPVHTGQYLN</sequence>
<feature type="chain" id="PRO_5014158840" description="alpha-galactosidase" evidence="3">
    <location>
        <begin position="18"/>
        <end position="305"/>
    </location>
</feature>
<dbReference type="Pfam" id="PF03537">
    <property type="entry name" value="Glyco_hydro_114"/>
    <property type="match status" value="1"/>
</dbReference>
<evidence type="ECO:0000259" key="4">
    <source>
        <dbReference type="Pfam" id="PF03537"/>
    </source>
</evidence>
<feature type="signal peptide" evidence="3">
    <location>
        <begin position="1"/>
        <end position="17"/>
    </location>
</feature>
<dbReference type="STRING" id="41067.A0A2I2F5Q9"/>
<dbReference type="SUPFAM" id="SSF51445">
    <property type="entry name" value="(Trans)glycosidases"/>
    <property type="match status" value="1"/>
</dbReference>
<dbReference type="InterPro" id="IPR017853">
    <property type="entry name" value="GH"/>
</dbReference>
<proteinExistence type="predicted"/>
<dbReference type="EMBL" id="KZ559156">
    <property type="protein sequence ID" value="PLB35974.1"/>
    <property type="molecule type" value="Genomic_DNA"/>
</dbReference>
<reference evidence="5 6" key="1">
    <citation type="submission" date="2017-12" db="EMBL/GenBank/DDBJ databases">
        <authorList>
            <consortium name="DOE Joint Genome Institute"/>
            <person name="Haridas S."/>
            <person name="Kjaerbolling I."/>
            <person name="Vesth T.C."/>
            <person name="Frisvad J.C."/>
            <person name="Nybo J.L."/>
            <person name="Theobald S."/>
            <person name="Kuo A."/>
            <person name="Bowyer P."/>
            <person name="Matsuda Y."/>
            <person name="Mondo S."/>
            <person name="Lyhne E.K."/>
            <person name="Kogle M.E."/>
            <person name="Clum A."/>
            <person name="Lipzen A."/>
            <person name="Salamov A."/>
            <person name="Ngan C.Y."/>
            <person name="Daum C."/>
            <person name="Chiniquy J."/>
            <person name="Barry K."/>
            <person name="LaButti K."/>
            <person name="Simmons B.A."/>
            <person name="Magnuson J.K."/>
            <person name="Mortensen U.H."/>
            <person name="Larsen T.O."/>
            <person name="Grigoriev I.V."/>
            <person name="Baker S.E."/>
            <person name="Andersen M.R."/>
            <person name="Nordberg H.P."/>
            <person name="Cantor M.N."/>
            <person name="Hua S.X."/>
        </authorList>
    </citation>
    <scope>NUCLEOTIDE SEQUENCE [LARGE SCALE GENOMIC DNA]</scope>
    <source>
        <strain evidence="5 6">CBS 102.13</strain>
    </source>
</reference>
<dbReference type="Proteomes" id="UP000234585">
    <property type="component" value="Unassembled WGS sequence"/>
</dbReference>
<evidence type="ECO:0000256" key="3">
    <source>
        <dbReference type="SAM" id="SignalP"/>
    </source>
</evidence>
<dbReference type="GO" id="GO:0004557">
    <property type="term" value="F:alpha-galactosidase activity"/>
    <property type="evidence" value="ECO:0007669"/>
    <property type="project" value="UniProtKB-EC"/>
</dbReference>
<evidence type="ECO:0000256" key="2">
    <source>
        <dbReference type="ARBA" id="ARBA00012755"/>
    </source>
</evidence>
<dbReference type="InterPro" id="IPR004352">
    <property type="entry name" value="GH114_TIM-barrel"/>
</dbReference>
<dbReference type="PANTHER" id="PTHR35273:SF2">
    <property type="entry name" value="ALPHA-GALACTOSIDASE"/>
    <property type="match status" value="1"/>
</dbReference>
<evidence type="ECO:0000256" key="1">
    <source>
        <dbReference type="ARBA" id="ARBA00001255"/>
    </source>
</evidence>
<dbReference type="Gene3D" id="3.20.20.70">
    <property type="entry name" value="Aldolase class I"/>
    <property type="match status" value="1"/>
</dbReference>